<dbReference type="SUPFAM" id="SSF54909">
    <property type="entry name" value="Dimeric alpha+beta barrel"/>
    <property type="match status" value="1"/>
</dbReference>
<gene>
    <name evidence="3" type="ORF">GON26_18220</name>
</gene>
<comment type="caution">
    <text evidence="3">The sequence shown here is derived from an EMBL/GenBank/DDBJ whole genome shotgun (WGS) entry which is preliminary data.</text>
</comment>
<evidence type="ECO:0000313" key="3">
    <source>
        <dbReference type="EMBL" id="MWB96304.1"/>
    </source>
</evidence>
<dbReference type="InterPro" id="IPR000073">
    <property type="entry name" value="AB_hydrolase_1"/>
</dbReference>
<dbReference type="PROSITE" id="PS51725">
    <property type="entry name" value="ABM"/>
    <property type="match status" value="1"/>
</dbReference>
<evidence type="ECO:0000313" key="4">
    <source>
        <dbReference type="Proteomes" id="UP000471501"/>
    </source>
</evidence>
<keyword evidence="1" id="KW-0732">Signal</keyword>
<accession>A0A6I4NZD6</accession>
<dbReference type="InterPro" id="IPR011008">
    <property type="entry name" value="Dimeric_a/b-barrel"/>
</dbReference>
<reference evidence="3 4" key="1">
    <citation type="submission" date="2019-12" db="EMBL/GenBank/DDBJ databases">
        <authorList>
            <person name="Kim Y.S."/>
        </authorList>
    </citation>
    <scope>NUCLEOTIDE SEQUENCE [LARGE SCALE GENOMIC DNA]</scope>
    <source>
        <strain evidence="3 4">GA093</strain>
    </source>
</reference>
<feature type="signal peptide" evidence="1">
    <location>
        <begin position="1"/>
        <end position="20"/>
    </location>
</feature>
<feature type="chain" id="PRO_5026137805" evidence="1">
    <location>
        <begin position="21"/>
        <end position="464"/>
    </location>
</feature>
<dbReference type="Proteomes" id="UP000471501">
    <property type="component" value="Unassembled WGS sequence"/>
</dbReference>
<dbReference type="Pfam" id="PF03992">
    <property type="entry name" value="ABM"/>
    <property type="match status" value="1"/>
</dbReference>
<dbReference type="PANTHER" id="PTHR37811:SF2">
    <property type="entry name" value="ABM DOMAIN-CONTAINING PROTEIN"/>
    <property type="match status" value="1"/>
</dbReference>
<dbReference type="InterPro" id="IPR007138">
    <property type="entry name" value="ABM_dom"/>
</dbReference>
<organism evidence="3 4">
    <name type="scientific">Flavobacterium hydrocarbonoxydans</name>
    <dbReference type="NCBI Taxonomy" id="2683249"/>
    <lineage>
        <taxon>Bacteria</taxon>
        <taxon>Pseudomonadati</taxon>
        <taxon>Bacteroidota</taxon>
        <taxon>Flavobacteriia</taxon>
        <taxon>Flavobacteriales</taxon>
        <taxon>Flavobacteriaceae</taxon>
        <taxon>Flavobacterium</taxon>
    </lineage>
</organism>
<dbReference type="InterPro" id="IPR029058">
    <property type="entry name" value="AB_hydrolase_fold"/>
</dbReference>
<dbReference type="Pfam" id="PF00561">
    <property type="entry name" value="Abhydrolase_1"/>
    <property type="match status" value="1"/>
</dbReference>
<dbReference type="InterPro" id="IPR052936">
    <property type="entry name" value="Jasmonate_Hydroxylase-like"/>
</dbReference>
<dbReference type="RefSeq" id="WP_160376200.1">
    <property type="nucleotide sequence ID" value="NZ_WSTB01000012.1"/>
</dbReference>
<keyword evidence="4" id="KW-1185">Reference proteome</keyword>
<name>A0A6I4NZD6_9FLAO</name>
<evidence type="ECO:0000259" key="2">
    <source>
        <dbReference type="PROSITE" id="PS51725"/>
    </source>
</evidence>
<dbReference type="GO" id="GO:0016787">
    <property type="term" value="F:hydrolase activity"/>
    <property type="evidence" value="ECO:0007669"/>
    <property type="project" value="UniProtKB-KW"/>
</dbReference>
<dbReference type="Gene3D" id="3.30.70.100">
    <property type="match status" value="1"/>
</dbReference>
<dbReference type="SUPFAM" id="SSF53474">
    <property type="entry name" value="alpha/beta-Hydrolases"/>
    <property type="match status" value="1"/>
</dbReference>
<dbReference type="Gene3D" id="3.40.50.1820">
    <property type="entry name" value="alpha/beta hydrolase"/>
    <property type="match status" value="1"/>
</dbReference>
<feature type="domain" description="ABM" evidence="2">
    <location>
        <begin position="352"/>
        <end position="441"/>
    </location>
</feature>
<dbReference type="AlphaFoldDB" id="A0A6I4NZD6"/>
<protein>
    <submittedName>
        <fullName evidence="3">Alpha/beta fold hydrolase</fullName>
    </submittedName>
</protein>
<dbReference type="PANTHER" id="PTHR37811">
    <property type="entry name" value="BLL5343 PROTEIN"/>
    <property type="match status" value="1"/>
</dbReference>
<sequence>MKKTKLILLIVSMTFGQLFSQNKNDNSQFNQTNTMEILKIQSHIPNLEIAIHHVAPNVISNDYPVLFLHGSTFPTALSFGFKMNNISWMSSLSSNGYDVYGLDFLGYGNSDRYPEMESTSKGTKVVGRATDVCLDVVKAVEMILKKTGKNKIYLIGHSWGGTVAGLFATQFPDKIEKLVLFATITSRNETSAIENIEGSYDEMTPKERIERMKNLTPTGKICRLEPEIFENWGSIWAKSDPLIAKSKNESIRFPSGPSQDVEDLMHNKPYFNPKDIKSKTLIIRGEWDKYPNNIDAENLFTALENAQSKKYVVIESGTHVQHLEKSRKDLYYETLSFLKQGADFNETNKHNIAVIFEVIPKANHKQEYLDIALSLKLELEKIKGFISIERFQSIYNPEKILSLSFWENEKAIEEWRNLEIHRNAQSKGREFVFKDYHLRIAQVIRDYGMFDRSEAPNDSKKVNE</sequence>
<dbReference type="EMBL" id="WSTB01000012">
    <property type="protein sequence ID" value="MWB96304.1"/>
    <property type="molecule type" value="Genomic_DNA"/>
</dbReference>
<keyword evidence="3" id="KW-0378">Hydrolase</keyword>
<evidence type="ECO:0000256" key="1">
    <source>
        <dbReference type="SAM" id="SignalP"/>
    </source>
</evidence>
<proteinExistence type="predicted"/>